<accession>A0ABU1EGF9</accession>
<feature type="transmembrane region" description="Helical" evidence="7">
    <location>
        <begin position="411"/>
        <end position="431"/>
    </location>
</feature>
<reference evidence="9 10" key="1">
    <citation type="submission" date="2023-09" db="EMBL/GenBank/DDBJ databases">
        <authorList>
            <person name="Zhai L."/>
        </authorList>
    </citation>
    <scope>NUCLEOTIDE SEQUENCE [LARGE SCALE GENOMIC DNA]</scope>
    <source>
        <strain evidence="9 10">5 N-1</strain>
    </source>
</reference>
<evidence type="ECO:0000256" key="4">
    <source>
        <dbReference type="ARBA" id="ARBA00022989"/>
    </source>
</evidence>
<keyword evidence="3 7" id="KW-0812">Transmembrane</keyword>
<dbReference type="PANTHER" id="PTHR30572">
    <property type="entry name" value="MEMBRANE COMPONENT OF TRANSPORTER-RELATED"/>
    <property type="match status" value="1"/>
</dbReference>
<feature type="transmembrane region" description="Helical" evidence="7">
    <location>
        <begin position="12"/>
        <end position="38"/>
    </location>
</feature>
<evidence type="ECO:0000256" key="7">
    <source>
        <dbReference type="SAM" id="Phobius"/>
    </source>
</evidence>
<keyword evidence="10" id="KW-1185">Reference proteome</keyword>
<dbReference type="EMBL" id="JAVJAN010000019">
    <property type="protein sequence ID" value="MDR5587479.1"/>
    <property type="molecule type" value="Genomic_DNA"/>
</dbReference>
<dbReference type="InterPro" id="IPR003838">
    <property type="entry name" value="ABC3_permease_C"/>
</dbReference>
<evidence type="ECO:0000259" key="8">
    <source>
        <dbReference type="Pfam" id="PF02687"/>
    </source>
</evidence>
<feature type="domain" description="ABC3 transporter permease C-terminal" evidence="8">
    <location>
        <begin position="703"/>
        <end position="812"/>
    </location>
</feature>
<comment type="caution">
    <text evidence="9">The sequence shown here is derived from an EMBL/GenBank/DDBJ whole genome shotgun (WGS) entry which is preliminary data.</text>
</comment>
<feature type="transmembrane region" description="Helical" evidence="7">
    <location>
        <begin position="238"/>
        <end position="261"/>
    </location>
</feature>
<evidence type="ECO:0000256" key="5">
    <source>
        <dbReference type="ARBA" id="ARBA00023136"/>
    </source>
</evidence>
<feature type="transmembrane region" description="Helical" evidence="7">
    <location>
        <begin position="699"/>
        <end position="721"/>
    </location>
</feature>
<feature type="transmembrane region" description="Helical" evidence="7">
    <location>
        <begin position="293"/>
        <end position="319"/>
    </location>
</feature>
<dbReference type="Proteomes" id="UP001256646">
    <property type="component" value="Unassembled WGS sequence"/>
</dbReference>
<evidence type="ECO:0000313" key="10">
    <source>
        <dbReference type="Proteomes" id="UP001256646"/>
    </source>
</evidence>
<comment type="similarity">
    <text evidence="6">Belongs to the ABC-4 integral membrane protein family.</text>
</comment>
<evidence type="ECO:0000256" key="3">
    <source>
        <dbReference type="ARBA" id="ARBA00022692"/>
    </source>
</evidence>
<feature type="transmembrane region" description="Helical" evidence="7">
    <location>
        <begin position="339"/>
        <end position="358"/>
    </location>
</feature>
<sequence length="828" mass="95571">MLCKKSFKANKIRNVLAIFSIILTTVLFTSLFTLAFSICKSAEISTMLEQGNSSNFTLQYITKYDFNKMKEHPLVKDIGISIPISKITNKEFINSNIQMLYCNEIYAKCNFSYPKIGTMPIKSNEIMTSTKVLDMFNIPHNIGAYLSLNGKDFVLTGFYDNSYVESNNKIYVSEEFLKNNFIHYNELNSDKIIVADIILKNNFNVNKKINRILKDCNIESDINLRINWSYDFICSPEIIFSLSLVILFITFTGYLIIYNIFHISIVKDIQFWGLLKTLGTTSKQIKKILFIQALFLSIIGIPIGIFLGYMISIILLPIINKTLMNNLLAYQNIHFSLHPNIFILTTIFSLITVFIACIKPSKVAAYITPIEAIKYSHVSKNNIFLKRNINTNGKIYKMAFLNLFRDIKKSIIIVISLSLSLILFNAVFNIVNNYNINIYLQENSLCDFQVSNKNFFSYLTFQYDNEDILPNSLISLINGNDYIKERGYLYFDGVPHTVSIDALNNINNTLNLTYPKSKYYLNEKFDEFKKIGKCNIKLYGMNDFLLQKLLIIQGDLNLEKFKEGNYILICPTTSNYNNTISYYKIGDKITIKYDDFKTKTYEVIGFCTIPDQLHSNSNGFHGDKNSDFNIECILPDNEFKNQFDNPLLASYYFNVDNNKINEMQNFLENYTMNIDSNIKYKSTATYISELKSIQRSYSIVGYVLVLIIGLIGILNFINSFITEIISYEKEFAILESIGMTKKQILKLLTYEGLYYAILTIIFEITIGIYFSSTIIKSLTNNITYINYCFKLTPIFIASSILIVISIILPRIIYKNTYKKSLIDRIENF</sequence>
<dbReference type="PANTHER" id="PTHR30572:SF4">
    <property type="entry name" value="ABC TRANSPORTER PERMEASE YTRF"/>
    <property type="match status" value="1"/>
</dbReference>
<evidence type="ECO:0000256" key="6">
    <source>
        <dbReference type="ARBA" id="ARBA00038076"/>
    </source>
</evidence>
<evidence type="ECO:0000313" key="9">
    <source>
        <dbReference type="EMBL" id="MDR5587479.1"/>
    </source>
</evidence>
<dbReference type="InterPro" id="IPR050250">
    <property type="entry name" value="Macrolide_Exporter_MacB"/>
</dbReference>
<name>A0ABU1EGF9_9CLOT</name>
<feature type="transmembrane region" description="Helical" evidence="7">
    <location>
        <begin position="791"/>
        <end position="813"/>
    </location>
</feature>
<gene>
    <name evidence="9" type="ORF">RGC78_08350</name>
</gene>
<comment type="subcellular location">
    <subcellularLocation>
        <location evidence="1">Cell membrane</location>
        <topology evidence="1">Multi-pass membrane protein</topology>
    </subcellularLocation>
</comment>
<feature type="domain" description="ABC3 transporter permease C-terminal" evidence="8">
    <location>
        <begin position="244"/>
        <end position="368"/>
    </location>
</feature>
<protein>
    <submittedName>
        <fullName evidence="9">FtsX-like permease family protein</fullName>
    </submittedName>
</protein>
<proteinExistence type="inferred from homology"/>
<keyword evidence="4 7" id="KW-1133">Transmembrane helix</keyword>
<evidence type="ECO:0000256" key="2">
    <source>
        <dbReference type="ARBA" id="ARBA00022475"/>
    </source>
</evidence>
<dbReference type="RefSeq" id="WP_309556437.1">
    <property type="nucleotide sequence ID" value="NZ_JAVJAN010000019.1"/>
</dbReference>
<dbReference type="Pfam" id="PF02687">
    <property type="entry name" value="FtsX"/>
    <property type="match status" value="2"/>
</dbReference>
<evidence type="ECO:0000256" key="1">
    <source>
        <dbReference type="ARBA" id="ARBA00004651"/>
    </source>
</evidence>
<organism evidence="9 10">
    <name type="scientific">Clostridium aquiflavi</name>
    <dbReference type="NCBI Taxonomy" id="3073603"/>
    <lineage>
        <taxon>Bacteria</taxon>
        <taxon>Bacillati</taxon>
        <taxon>Bacillota</taxon>
        <taxon>Clostridia</taxon>
        <taxon>Eubacteriales</taxon>
        <taxon>Clostridiaceae</taxon>
        <taxon>Clostridium</taxon>
    </lineage>
</organism>
<keyword evidence="5 7" id="KW-0472">Membrane</keyword>
<keyword evidence="2" id="KW-1003">Cell membrane</keyword>
<feature type="transmembrane region" description="Helical" evidence="7">
    <location>
        <begin position="752"/>
        <end position="771"/>
    </location>
</feature>